<sequence length="207" mass="24377">MARKKEFDYFDAFVKLSEYCCNAAKMLDEVLINFEASTLEEKMKQMHDIEHAADLCGHEITRRLSKEFITPIEREDIVTLTHEIDDITDCVEDVLIHMYMYNVQEIRNEALRFSKLILKSCEELKITLEEFKNFRKSKVIHDKIVYINKLEEDGDNLYTEAVRKLHMTSKDPIELMSWTIAFNRFEKCCDACEQAVNVVESIIMKNS</sequence>
<organism evidence="2 3">
    <name type="scientific">Sedimentibacter hydroxybenzoicus DSM 7310</name>
    <dbReference type="NCBI Taxonomy" id="1123245"/>
    <lineage>
        <taxon>Bacteria</taxon>
        <taxon>Bacillati</taxon>
        <taxon>Bacillota</taxon>
        <taxon>Tissierellia</taxon>
        <taxon>Sedimentibacter</taxon>
    </lineage>
</organism>
<dbReference type="InterPro" id="IPR038078">
    <property type="entry name" value="PhoU-like_sf"/>
</dbReference>
<dbReference type="InterPro" id="IPR052912">
    <property type="entry name" value="UPF0111_domain"/>
</dbReference>
<dbReference type="Pfam" id="PF01865">
    <property type="entry name" value="PhoU_div"/>
    <property type="match status" value="1"/>
</dbReference>
<keyword evidence="3" id="KW-1185">Reference proteome</keyword>
<accession>A0A974BK71</accession>
<dbReference type="AlphaFoldDB" id="A0A974BK71"/>
<comment type="caution">
    <text evidence="2">The sequence shown here is derived from an EMBL/GenBank/DDBJ whole genome shotgun (WGS) entry which is preliminary data.</text>
</comment>
<comment type="similarity">
    <text evidence="1">Belongs to the UPF0111 family.</text>
</comment>
<evidence type="ECO:0000313" key="3">
    <source>
        <dbReference type="Proteomes" id="UP000611629"/>
    </source>
</evidence>
<dbReference type="InterPro" id="IPR018445">
    <property type="entry name" value="Put_Phosphate_transp_reg"/>
</dbReference>
<proteinExistence type="inferred from homology"/>
<dbReference type="PANTHER" id="PTHR37298">
    <property type="entry name" value="UPF0111 PROTEIN YKAA"/>
    <property type="match status" value="1"/>
</dbReference>
<dbReference type="PANTHER" id="PTHR37298:SF1">
    <property type="entry name" value="UPF0111 PROTEIN YKAA"/>
    <property type="match status" value="1"/>
</dbReference>
<dbReference type="Gene3D" id="1.20.58.220">
    <property type="entry name" value="Phosphate transport system protein phou homolog 2, domain 2"/>
    <property type="match status" value="1"/>
</dbReference>
<gene>
    <name evidence="2" type="ORF">HZF24_11720</name>
</gene>
<evidence type="ECO:0000313" key="2">
    <source>
        <dbReference type="EMBL" id="NYB74805.1"/>
    </source>
</evidence>
<name>A0A974BK71_SEDHY</name>
<dbReference type="RefSeq" id="WP_179238509.1">
    <property type="nucleotide sequence ID" value="NZ_JACBNQ010000013.1"/>
</dbReference>
<protein>
    <submittedName>
        <fullName evidence="2">DUF47 family protein</fullName>
    </submittedName>
</protein>
<evidence type="ECO:0000256" key="1">
    <source>
        <dbReference type="ARBA" id="ARBA00008591"/>
    </source>
</evidence>
<dbReference type="EMBL" id="JACBNQ010000013">
    <property type="protein sequence ID" value="NYB74805.1"/>
    <property type="molecule type" value="Genomic_DNA"/>
</dbReference>
<reference evidence="2" key="1">
    <citation type="submission" date="2020-07" db="EMBL/GenBank/DDBJ databases">
        <title>Genomic analysis of a strain of Sedimentibacter Hydroxybenzoicus DSM7310.</title>
        <authorList>
            <person name="Ma S."/>
        </authorList>
    </citation>
    <scope>NUCLEOTIDE SEQUENCE</scope>
    <source>
        <strain evidence="2">DSM 7310</strain>
    </source>
</reference>
<dbReference type="Proteomes" id="UP000611629">
    <property type="component" value="Unassembled WGS sequence"/>
</dbReference>